<evidence type="ECO:0000313" key="15">
    <source>
        <dbReference type="EMBL" id="KAF9598993.1"/>
    </source>
</evidence>
<dbReference type="GO" id="GO:0003677">
    <property type="term" value="F:DNA binding"/>
    <property type="evidence" value="ECO:0007669"/>
    <property type="project" value="UniProtKB-KW"/>
</dbReference>
<dbReference type="PROSITE" id="PS00357">
    <property type="entry name" value="HISTONE_H2B"/>
    <property type="match status" value="1"/>
</dbReference>
<keyword evidence="5 12" id="KW-0158">Chromosome</keyword>
<evidence type="ECO:0000256" key="4">
    <source>
        <dbReference type="ARBA" id="ARBA00006846"/>
    </source>
</evidence>
<keyword evidence="16" id="KW-1185">Reference proteome</keyword>
<keyword evidence="8" id="KW-0007">Acetylation</keyword>
<dbReference type="PRINTS" id="PR00621">
    <property type="entry name" value="HISTONEH2B"/>
</dbReference>
<keyword evidence="6" id="KW-1017">Isopeptide bond</keyword>
<keyword evidence="11 12" id="KW-0544">Nucleosome core</keyword>
<keyword evidence="9 12" id="KW-0238">DNA-binding</keyword>
<dbReference type="GO" id="GO:0000786">
    <property type="term" value="C:nucleosome"/>
    <property type="evidence" value="ECO:0007669"/>
    <property type="project" value="UniProtKB-KW"/>
</dbReference>
<feature type="domain" description="Core Histone H2A/H2B/H3" evidence="14">
    <location>
        <begin position="60"/>
        <end position="139"/>
    </location>
</feature>
<dbReference type="CDD" id="cd22910">
    <property type="entry name" value="HFD_H2B"/>
    <property type="match status" value="1"/>
</dbReference>
<evidence type="ECO:0000256" key="3">
    <source>
        <dbReference type="ARBA" id="ARBA00004286"/>
    </source>
</evidence>
<evidence type="ECO:0000256" key="8">
    <source>
        <dbReference type="ARBA" id="ARBA00022990"/>
    </source>
</evidence>
<evidence type="ECO:0000259" key="14">
    <source>
        <dbReference type="Pfam" id="PF00125"/>
    </source>
</evidence>
<gene>
    <name evidence="15" type="ORF">IFM89_033338</name>
</gene>
<dbReference type="EMBL" id="JADFTS010000007">
    <property type="protein sequence ID" value="KAF9598993.1"/>
    <property type="molecule type" value="Genomic_DNA"/>
</dbReference>
<dbReference type="Gene3D" id="1.10.20.10">
    <property type="entry name" value="Histone, subunit A"/>
    <property type="match status" value="1"/>
</dbReference>
<dbReference type="OrthoDB" id="1914959at2759"/>
<dbReference type="Pfam" id="PF00125">
    <property type="entry name" value="Histone"/>
    <property type="match status" value="1"/>
</dbReference>
<comment type="function">
    <text evidence="1">Core component of nucleosome. Nucleosomes wrap and compact DNA into chromatin, limiting DNA accessibility to the cellular machineries which require DNA as a template. Histones thereby play a central role in transcription regulation, DNA repair, DNA replication and chromosomal stability. DNA accessibility is regulated via a complex set of post-translational modifications of histones, also called histone code, and nucleosome remodeling.</text>
</comment>
<comment type="subunit">
    <text evidence="12">The nucleosome is a histone octamer containing two molecules each of H2A, H2B, H3 and H4 assembled in one H3-H4 heterotetramer and two H2A-H2B heterodimers. The octamer wraps approximately 147 bp of DNA.</text>
</comment>
<feature type="region of interest" description="Disordered" evidence="13">
    <location>
        <begin position="1"/>
        <end position="72"/>
    </location>
</feature>
<evidence type="ECO:0000256" key="11">
    <source>
        <dbReference type="ARBA" id="ARBA00023269"/>
    </source>
</evidence>
<name>A0A835HLC7_9MAGN</name>
<accession>A0A835HLC7</accession>
<evidence type="ECO:0000256" key="9">
    <source>
        <dbReference type="ARBA" id="ARBA00023125"/>
    </source>
</evidence>
<evidence type="ECO:0000256" key="13">
    <source>
        <dbReference type="SAM" id="MobiDB-lite"/>
    </source>
</evidence>
<sequence>MRARNCLCHPRNQSQQVTPSKLPSFTNGTKSREKTSREKAPVAEKKPKAGKKVGKDSSASTTDKKKKRSKKSVETYKIYIFKVLKQVHPDIGISSKAMGIMNSFINDIFEKLAQESSRLARYNKKPTITSREIQTAVRLVLPGELAKHAVSEGTKAVTKFTSS</sequence>
<evidence type="ECO:0000256" key="10">
    <source>
        <dbReference type="ARBA" id="ARBA00023242"/>
    </source>
</evidence>
<dbReference type="GO" id="GO:0005634">
    <property type="term" value="C:nucleus"/>
    <property type="evidence" value="ECO:0007669"/>
    <property type="project" value="UniProtKB-SubCell"/>
</dbReference>
<organism evidence="15 16">
    <name type="scientific">Coptis chinensis</name>
    <dbReference type="NCBI Taxonomy" id="261450"/>
    <lineage>
        <taxon>Eukaryota</taxon>
        <taxon>Viridiplantae</taxon>
        <taxon>Streptophyta</taxon>
        <taxon>Embryophyta</taxon>
        <taxon>Tracheophyta</taxon>
        <taxon>Spermatophyta</taxon>
        <taxon>Magnoliopsida</taxon>
        <taxon>Ranunculales</taxon>
        <taxon>Ranunculaceae</taxon>
        <taxon>Coptidoideae</taxon>
        <taxon>Coptis</taxon>
    </lineage>
</organism>
<evidence type="ECO:0000313" key="16">
    <source>
        <dbReference type="Proteomes" id="UP000631114"/>
    </source>
</evidence>
<dbReference type="GO" id="GO:0030527">
    <property type="term" value="F:structural constituent of chromatin"/>
    <property type="evidence" value="ECO:0007669"/>
    <property type="project" value="InterPro"/>
</dbReference>
<evidence type="ECO:0000256" key="5">
    <source>
        <dbReference type="ARBA" id="ARBA00022454"/>
    </source>
</evidence>
<dbReference type="GO" id="GO:0046982">
    <property type="term" value="F:protein heterodimerization activity"/>
    <property type="evidence" value="ECO:0007669"/>
    <property type="project" value="InterPro"/>
</dbReference>
<comment type="similarity">
    <text evidence="4 12">Belongs to the histone H2B family.</text>
</comment>
<dbReference type="InterPro" id="IPR007125">
    <property type="entry name" value="H2A/H2B/H3"/>
</dbReference>
<protein>
    <recommendedName>
        <fullName evidence="12">Histone H2B</fullName>
    </recommendedName>
</protein>
<dbReference type="InterPro" id="IPR009072">
    <property type="entry name" value="Histone-fold"/>
</dbReference>
<feature type="compositionally biased region" description="Polar residues" evidence="13">
    <location>
        <begin position="11"/>
        <end position="29"/>
    </location>
</feature>
<evidence type="ECO:0000256" key="6">
    <source>
        <dbReference type="ARBA" id="ARBA00022499"/>
    </source>
</evidence>
<dbReference type="SUPFAM" id="SSF47113">
    <property type="entry name" value="Histone-fold"/>
    <property type="match status" value="1"/>
</dbReference>
<evidence type="ECO:0000256" key="1">
    <source>
        <dbReference type="ARBA" id="ARBA00002001"/>
    </source>
</evidence>
<comment type="caution">
    <text evidence="15">The sequence shown here is derived from an EMBL/GenBank/DDBJ whole genome shotgun (WGS) entry which is preliminary data.</text>
</comment>
<dbReference type="InterPro" id="IPR000558">
    <property type="entry name" value="Histone_H2B"/>
</dbReference>
<dbReference type="Proteomes" id="UP000631114">
    <property type="component" value="Unassembled WGS sequence"/>
</dbReference>
<keyword evidence="7" id="KW-0832">Ubl conjugation</keyword>
<evidence type="ECO:0000256" key="2">
    <source>
        <dbReference type="ARBA" id="ARBA00004123"/>
    </source>
</evidence>
<dbReference type="SMART" id="SM00427">
    <property type="entry name" value="H2B"/>
    <property type="match status" value="1"/>
</dbReference>
<evidence type="ECO:0000256" key="7">
    <source>
        <dbReference type="ARBA" id="ARBA00022843"/>
    </source>
</evidence>
<dbReference type="PANTHER" id="PTHR23428">
    <property type="entry name" value="HISTONE H2B"/>
    <property type="match status" value="1"/>
</dbReference>
<dbReference type="AlphaFoldDB" id="A0A835HLC7"/>
<dbReference type="InterPro" id="IPR055333">
    <property type="entry name" value="HISTONE_H2B_site"/>
</dbReference>
<reference evidence="15 16" key="1">
    <citation type="submission" date="2020-10" db="EMBL/GenBank/DDBJ databases">
        <title>The Coptis chinensis genome and diversification of protoberbering-type alkaloids.</title>
        <authorList>
            <person name="Wang B."/>
            <person name="Shu S."/>
            <person name="Song C."/>
            <person name="Liu Y."/>
        </authorList>
    </citation>
    <scope>NUCLEOTIDE SEQUENCE [LARGE SCALE GENOMIC DNA]</scope>
    <source>
        <strain evidence="15">HL-2020</strain>
        <tissue evidence="15">Leaf</tissue>
    </source>
</reference>
<feature type="compositionally biased region" description="Basic and acidic residues" evidence="13">
    <location>
        <begin position="30"/>
        <end position="47"/>
    </location>
</feature>
<comment type="subcellular location">
    <subcellularLocation>
        <location evidence="3">Chromosome</location>
    </subcellularLocation>
    <subcellularLocation>
        <location evidence="2 12">Nucleus</location>
    </subcellularLocation>
</comment>
<dbReference type="FunFam" id="1.10.20.10:FF:000014">
    <property type="entry name" value="Histone H2B"/>
    <property type="match status" value="1"/>
</dbReference>
<keyword evidence="10 12" id="KW-0539">Nucleus</keyword>
<proteinExistence type="inferred from homology"/>
<evidence type="ECO:0000256" key="12">
    <source>
        <dbReference type="RuleBase" id="RU000451"/>
    </source>
</evidence>